<sequence>MLIMDAGVTVFAEGLAGNVQKGFGMGSKKITPVEEVNTTFNDVKGCDEVKDELQEIILYLRDPDRFTRLGAKLPKGVMMSGSPGTGKTLLARAIAGEAGVPFLQARLVKPGACRCAGVNKKDRSPSQNEEFTRQNWHSTMKH</sequence>
<keyword evidence="6" id="KW-1185">Reference proteome</keyword>
<evidence type="ECO:0000259" key="2">
    <source>
        <dbReference type="Pfam" id="PF00004"/>
    </source>
</evidence>
<dbReference type="InterPro" id="IPR003959">
    <property type="entry name" value="ATPase_AAA_core"/>
</dbReference>
<feature type="domain" description="ATPase AAA-type core" evidence="2">
    <location>
        <begin position="77"/>
        <end position="106"/>
    </location>
</feature>
<keyword evidence="5" id="KW-0378">Hydrolase</keyword>
<dbReference type="OrthoDB" id="1413014at2759"/>
<dbReference type="GO" id="GO:0004176">
    <property type="term" value="F:ATP-dependent peptidase activity"/>
    <property type="evidence" value="ECO:0007669"/>
    <property type="project" value="TreeGrafter"/>
</dbReference>
<dbReference type="Proteomes" id="UP001152797">
    <property type="component" value="Unassembled WGS sequence"/>
</dbReference>
<dbReference type="EMBL" id="CAMXCT030001824">
    <property type="protein sequence ID" value="CAL4780676.1"/>
    <property type="molecule type" value="Genomic_DNA"/>
</dbReference>
<dbReference type="AlphaFoldDB" id="A0A9P1FXK9"/>
<organism evidence="3">
    <name type="scientific">Cladocopium goreaui</name>
    <dbReference type="NCBI Taxonomy" id="2562237"/>
    <lineage>
        <taxon>Eukaryota</taxon>
        <taxon>Sar</taxon>
        <taxon>Alveolata</taxon>
        <taxon>Dinophyceae</taxon>
        <taxon>Suessiales</taxon>
        <taxon>Symbiodiniaceae</taxon>
        <taxon>Cladocopium</taxon>
    </lineage>
</organism>
<evidence type="ECO:0000256" key="1">
    <source>
        <dbReference type="SAM" id="MobiDB-lite"/>
    </source>
</evidence>
<dbReference type="GO" id="GO:0016887">
    <property type="term" value="F:ATP hydrolysis activity"/>
    <property type="evidence" value="ECO:0007669"/>
    <property type="project" value="InterPro"/>
</dbReference>
<evidence type="ECO:0000313" key="5">
    <source>
        <dbReference type="EMBL" id="CAL4780676.1"/>
    </source>
</evidence>
<accession>A0A9P1FXK9</accession>
<keyword evidence="5" id="KW-0482">Metalloprotease</keyword>
<protein>
    <submittedName>
        <fullName evidence="5">ATP-dependent zinc metalloprotease FTSH 5, mitochondrial (OsFTSH5)</fullName>
    </submittedName>
</protein>
<dbReference type="SUPFAM" id="SSF52540">
    <property type="entry name" value="P-loop containing nucleoside triphosphate hydrolases"/>
    <property type="match status" value="1"/>
</dbReference>
<feature type="compositionally biased region" description="Polar residues" evidence="1">
    <location>
        <begin position="125"/>
        <end position="142"/>
    </location>
</feature>
<dbReference type="EMBL" id="CAMXCT010001824">
    <property type="protein sequence ID" value="CAI3993364.1"/>
    <property type="molecule type" value="Genomic_DNA"/>
</dbReference>
<dbReference type="PANTHER" id="PTHR23076:SF97">
    <property type="entry name" value="ATP-DEPENDENT ZINC METALLOPROTEASE YME1L1"/>
    <property type="match status" value="1"/>
</dbReference>
<dbReference type="GO" id="GO:0005524">
    <property type="term" value="F:ATP binding"/>
    <property type="evidence" value="ECO:0007669"/>
    <property type="project" value="InterPro"/>
</dbReference>
<gene>
    <name evidence="3" type="ORF">C1SCF055_LOCUS20123</name>
</gene>
<dbReference type="EMBL" id="CAMXCT020001824">
    <property type="protein sequence ID" value="CAL1146739.1"/>
    <property type="molecule type" value="Genomic_DNA"/>
</dbReference>
<feature type="region of interest" description="Disordered" evidence="1">
    <location>
        <begin position="117"/>
        <end position="142"/>
    </location>
</feature>
<proteinExistence type="predicted"/>
<reference evidence="4" key="2">
    <citation type="submission" date="2024-04" db="EMBL/GenBank/DDBJ databases">
        <authorList>
            <person name="Chen Y."/>
            <person name="Shah S."/>
            <person name="Dougan E. K."/>
            <person name="Thang M."/>
            <person name="Chan C."/>
        </authorList>
    </citation>
    <scope>NUCLEOTIDE SEQUENCE [LARGE SCALE GENOMIC DNA]</scope>
</reference>
<evidence type="ECO:0000313" key="6">
    <source>
        <dbReference type="Proteomes" id="UP001152797"/>
    </source>
</evidence>
<dbReference type="GO" id="GO:0006508">
    <property type="term" value="P:proteolysis"/>
    <property type="evidence" value="ECO:0007669"/>
    <property type="project" value="TreeGrafter"/>
</dbReference>
<dbReference type="Pfam" id="PF00004">
    <property type="entry name" value="AAA"/>
    <property type="match status" value="1"/>
</dbReference>
<comment type="caution">
    <text evidence="3">The sequence shown here is derived from an EMBL/GenBank/DDBJ whole genome shotgun (WGS) entry which is preliminary data.</text>
</comment>
<evidence type="ECO:0000313" key="4">
    <source>
        <dbReference type="EMBL" id="CAL1146739.1"/>
    </source>
</evidence>
<dbReference type="Gene3D" id="3.40.50.300">
    <property type="entry name" value="P-loop containing nucleotide triphosphate hydrolases"/>
    <property type="match status" value="1"/>
</dbReference>
<dbReference type="InterPro" id="IPR027417">
    <property type="entry name" value="P-loop_NTPase"/>
</dbReference>
<keyword evidence="5" id="KW-0645">Protease</keyword>
<name>A0A9P1FXK9_9DINO</name>
<dbReference type="GO" id="GO:0005739">
    <property type="term" value="C:mitochondrion"/>
    <property type="evidence" value="ECO:0007669"/>
    <property type="project" value="TreeGrafter"/>
</dbReference>
<dbReference type="PANTHER" id="PTHR23076">
    <property type="entry name" value="METALLOPROTEASE M41 FTSH"/>
    <property type="match status" value="1"/>
</dbReference>
<dbReference type="GO" id="GO:0008237">
    <property type="term" value="F:metallopeptidase activity"/>
    <property type="evidence" value="ECO:0007669"/>
    <property type="project" value="UniProtKB-KW"/>
</dbReference>
<evidence type="ECO:0000313" key="3">
    <source>
        <dbReference type="EMBL" id="CAI3993364.1"/>
    </source>
</evidence>
<reference evidence="3" key="1">
    <citation type="submission" date="2022-10" db="EMBL/GenBank/DDBJ databases">
        <authorList>
            <person name="Chen Y."/>
            <person name="Dougan E. K."/>
            <person name="Chan C."/>
            <person name="Rhodes N."/>
            <person name="Thang M."/>
        </authorList>
    </citation>
    <scope>NUCLEOTIDE SEQUENCE</scope>
</reference>